<dbReference type="AlphaFoldDB" id="A0A0J9C8R6"/>
<reference evidence="3 4" key="1">
    <citation type="submission" date="2011-04" db="EMBL/GenBank/DDBJ databases">
        <title>The Genome Sequence of Clostridium citroniae WAL-19142.</title>
        <authorList>
            <consortium name="The Broad Institute Genome Sequencing Platform"/>
            <person name="Earl A."/>
            <person name="Ward D."/>
            <person name="Feldgarden M."/>
            <person name="Gevers D."/>
            <person name="Warren Y.A."/>
            <person name="Tyrrell K.L."/>
            <person name="Citron D.M."/>
            <person name="Goldstein E.J."/>
            <person name="Daigneault M."/>
            <person name="Allen-Vercoe E."/>
            <person name="Young S.K."/>
            <person name="Zeng Q."/>
            <person name="Gargeya S."/>
            <person name="Fitzgerald M."/>
            <person name="Haas B."/>
            <person name="Abouelleil A."/>
            <person name="Alvarado L."/>
            <person name="Arachchi H.M."/>
            <person name="Berlin A."/>
            <person name="Brown A."/>
            <person name="Chapman S.B."/>
            <person name="Chen Z."/>
            <person name="Dunbar C."/>
            <person name="Freedman E."/>
            <person name="Gearin G."/>
            <person name="Gellesch M."/>
            <person name="Goldberg J."/>
            <person name="Griggs A."/>
            <person name="Gujja S."/>
            <person name="Heilman E.R."/>
            <person name="Heiman D."/>
            <person name="Howarth C."/>
            <person name="Larson L."/>
            <person name="Lui A."/>
            <person name="MacDonald P.J."/>
            <person name="Mehta T."/>
            <person name="Montmayeur A."/>
            <person name="Murphy C."/>
            <person name="Neiman D."/>
            <person name="Pearson M."/>
            <person name="Priest M."/>
            <person name="Roberts A."/>
            <person name="Saif S."/>
            <person name="Shea T."/>
            <person name="Shenoy N."/>
            <person name="Sisk P."/>
            <person name="Stolte C."/>
            <person name="Sykes S."/>
            <person name="White J."/>
            <person name="Yandava C."/>
            <person name="Wortman J."/>
            <person name="Nusbaum C."/>
            <person name="Birren B."/>
        </authorList>
    </citation>
    <scope>NUCLEOTIDE SEQUENCE [LARGE SCALE GENOMIC DNA]</scope>
    <source>
        <strain evidence="3 4">WAL-19142</strain>
    </source>
</reference>
<dbReference type="RefSeq" id="WP_007866113.1">
    <property type="nucleotide sequence ID" value="NZ_KQ235877.1"/>
</dbReference>
<organism evidence="3 4">
    <name type="scientific">[Clostridium] citroniae WAL-19142</name>
    <dbReference type="NCBI Taxonomy" id="742734"/>
    <lineage>
        <taxon>Bacteria</taxon>
        <taxon>Bacillati</taxon>
        <taxon>Bacillota</taxon>
        <taxon>Clostridia</taxon>
        <taxon>Lachnospirales</taxon>
        <taxon>Lachnospiraceae</taxon>
        <taxon>Enterocloster</taxon>
    </lineage>
</organism>
<dbReference type="OrthoDB" id="1938563at2"/>
<dbReference type="GeneID" id="93165199"/>
<keyword evidence="2" id="KW-0732">Signal</keyword>
<evidence type="ECO:0000256" key="1">
    <source>
        <dbReference type="SAM" id="MobiDB-lite"/>
    </source>
</evidence>
<dbReference type="EMBL" id="ADLK01000015">
    <property type="protein sequence ID" value="KMW21542.1"/>
    <property type="molecule type" value="Genomic_DNA"/>
</dbReference>
<dbReference type="Proteomes" id="UP000037392">
    <property type="component" value="Unassembled WGS sequence"/>
</dbReference>
<proteinExistence type="predicted"/>
<evidence type="ECO:0008006" key="5">
    <source>
        <dbReference type="Google" id="ProtNLM"/>
    </source>
</evidence>
<gene>
    <name evidence="3" type="ORF">HMPREF9470_01647</name>
</gene>
<feature type="signal peptide" evidence="2">
    <location>
        <begin position="1"/>
        <end position="24"/>
    </location>
</feature>
<evidence type="ECO:0000313" key="3">
    <source>
        <dbReference type="EMBL" id="KMW21542.1"/>
    </source>
</evidence>
<accession>A0A0J9C8R6</accession>
<feature type="compositionally biased region" description="Low complexity" evidence="1">
    <location>
        <begin position="35"/>
        <end position="55"/>
    </location>
</feature>
<protein>
    <recommendedName>
        <fullName evidence="5">Lipoprotein</fullName>
    </recommendedName>
</protein>
<comment type="caution">
    <text evidence="3">The sequence shown here is derived from an EMBL/GenBank/DDBJ whole genome shotgun (WGS) entry which is preliminary data.</text>
</comment>
<evidence type="ECO:0000256" key="2">
    <source>
        <dbReference type="SAM" id="SignalP"/>
    </source>
</evidence>
<feature type="region of interest" description="Disordered" evidence="1">
    <location>
        <begin position="29"/>
        <end position="55"/>
    </location>
</feature>
<feature type="chain" id="PRO_5005315690" description="Lipoprotein" evidence="2">
    <location>
        <begin position="25"/>
        <end position="209"/>
    </location>
</feature>
<sequence length="209" mass="21374">MRKRITTIALVAALAASQSVCTFAANSPGTGPVISDGGSDGSSYDAGTRTNTTAKTGTTTNTVQFGGGVQTNSRGQAVVGDTALELVKDTGSAVAGLPESVVNAINGINSGRPLNEAVPGVDLTGYSALVGTQAIVTKDASTNAEKAGAVEVPMYIPNLVDGLGNVQVLFYNNLTGTWTVIQPTRIDTASKMLYFNIPNSGTVSVIYKR</sequence>
<name>A0A0J9C8R6_9FIRM</name>
<dbReference type="PATRIC" id="fig|742734.4.peg.1766"/>
<evidence type="ECO:0000313" key="4">
    <source>
        <dbReference type="Proteomes" id="UP000037392"/>
    </source>
</evidence>